<comment type="caution">
    <text evidence="2">The sequence shown here is derived from an EMBL/GenBank/DDBJ whole genome shotgun (WGS) entry which is preliminary data.</text>
</comment>
<sequence>MGDYEILQDSDPRCAELEAAGYRVVAESWAVRLFDPDRELLESAVRRATAGGLTIRELGPESAELLHNLEKANEPDYPYTPATHRVVGELVDIRALWPAYRVFGAFDSNRLVGATVIRQKDGFGDTFFTSVLATHRRRGVGQAVKAASILAFLDIGITRFSTGGAAANQASLQANQSLGYQLTESWRTYAPGQ</sequence>
<dbReference type="OrthoDB" id="4821781at2"/>
<dbReference type="AlphaFoldDB" id="A0A4R7ZLR5"/>
<dbReference type="InterPro" id="IPR000182">
    <property type="entry name" value="GNAT_dom"/>
</dbReference>
<evidence type="ECO:0000313" key="2">
    <source>
        <dbReference type="EMBL" id="TDW18462.1"/>
    </source>
</evidence>
<dbReference type="SUPFAM" id="SSF55729">
    <property type="entry name" value="Acyl-CoA N-acyltransferases (Nat)"/>
    <property type="match status" value="1"/>
</dbReference>
<accession>A0A4R7ZLR5</accession>
<dbReference type="PROSITE" id="PS51186">
    <property type="entry name" value="GNAT"/>
    <property type="match status" value="1"/>
</dbReference>
<dbReference type="EMBL" id="SODF01000002">
    <property type="protein sequence ID" value="TDW18462.1"/>
    <property type="molecule type" value="Genomic_DNA"/>
</dbReference>
<dbReference type="InterPro" id="IPR016181">
    <property type="entry name" value="Acyl_CoA_acyltransferase"/>
</dbReference>
<protein>
    <recommendedName>
        <fullName evidence="1">N-acetyltransferase domain-containing protein</fullName>
    </recommendedName>
</protein>
<evidence type="ECO:0000313" key="3">
    <source>
        <dbReference type="Proteomes" id="UP000295447"/>
    </source>
</evidence>
<dbReference type="Gene3D" id="3.40.630.30">
    <property type="match status" value="1"/>
</dbReference>
<gene>
    <name evidence="2" type="ORF">EV650_5050</name>
</gene>
<dbReference type="GO" id="GO:0016747">
    <property type="term" value="F:acyltransferase activity, transferring groups other than amino-acyl groups"/>
    <property type="evidence" value="ECO:0007669"/>
    <property type="project" value="InterPro"/>
</dbReference>
<feature type="domain" description="N-acetyltransferase" evidence="1">
    <location>
        <begin position="53"/>
        <end position="193"/>
    </location>
</feature>
<proteinExistence type="predicted"/>
<organism evidence="2 3">
    <name type="scientific">Kribbella kalugense</name>
    <dbReference type="NCBI Taxonomy" id="2512221"/>
    <lineage>
        <taxon>Bacteria</taxon>
        <taxon>Bacillati</taxon>
        <taxon>Actinomycetota</taxon>
        <taxon>Actinomycetes</taxon>
        <taxon>Propionibacteriales</taxon>
        <taxon>Kribbellaceae</taxon>
        <taxon>Kribbella</taxon>
    </lineage>
</organism>
<keyword evidence="3" id="KW-1185">Reference proteome</keyword>
<name>A0A4R7ZLR5_9ACTN</name>
<dbReference type="RefSeq" id="WP_134121451.1">
    <property type="nucleotide sequence ID" value="NZ_SODF01000002.1"/>
</dbReference>
<dbReference type="Proteomes" id="UP000295447">
    <property type="component" value="Unassembled WGS sequence"/>
</dbReference>
<evidence type="ECO:0000259" key="1">
    <source>
        <dbReference type="PROSITE" id="PS51186"/>
    </source>
</evidence>
<dbReference type="Pfam" id="PF00583">
    <property type="entry name" value="Acetyltransf_1"/>
    <property type="match status" value="1"/>
</dbReference>
<reference evidence="2 3" key="1">
    <citation type="submission" date="2019-03" db="EMBL/GenBank/DDBJ databases">
        <title>Genomic Encyclopedia of Type Strains, Phase III (KMG-III): the genomes of soil and plant-associated and newly described type strains.</title>
        <authorList>
            <person name="Whitman W."/>
        </authorList>
    </citation>
    <scope>NUCLEOTIDE SEQUENCE [LARGE SCALE GENOMIC DNA]</scope>
    <source>
        <strain evidence="2 3">VKM Ac-2570</strain>
    </source>
</reference>